<feature type="chain" id="PRO_5040298457" evidence="1">
    <location>
        <begin position="21"/>
        <end position="69"/>
    </location>
</feature>
<dbReference type="EMBL" id="CP099425">
    <property type="protein sequence ID" value="USW55876.1"/>
    <property type="molecule type" value="Genomic_DNA"/>
</dbReference>
<protein>
    <submittedName>
        <fullName evidence="2">Uncharacterized protein</fullName>
    </submittedName>
</protein>
<proteinExistence type="predicted"/>
<dbReference type="Proteomes" id="UP001056384">
    <property type="component" value="Chromosome 8"/>
</dbReference>
<name>A0A9Q9ELK7_9PEZI</name>
<feature type="signal peptide" evidence="1">
    <location>
        <begin position="1"/>
        <end position="20"/>
    </location>
</feature>
<dbReference type="AlphaFoldDB" id="A0A9Q9ELK7"/>
<organism evidence="2 3">
    <name type="scientific">Septoria linicola</name>
    <dbReference type="NCBI Taxonomy" id="215465"/>
    <lineage>
        <taxon>Eukaryota</taxon>
        <taxon>Fungi</taxon>
        <taxon>Dikarya</taxon>
        <taxon>Ascomycota</taxon>
        <taxon>Pezizomycotina</taxon>
        <taxon>Dothideomycetes</taxon>
        <taxon>Dothideomycetidae</taxon>
        <taxon>Mycosphaerellales</taxon>
        <taxon>Mycosphaerellaceae</taxon>
        <taxon>Septoria</taxon>
    </lineage>
</organism>
<accession>A0A9Q9ELK7</accession>
<evidence type="ECO:0000256" key="1">
    <source>
        <dbReference type="SAM" id="SignalP"/>
    </source>
</evidence>
<dbReference type="PROSITE" id="PS51257">
    <property type="entry name" value="PROKAR_LIPOPROTEIN"/>
    <property type="match status" value="1"/>
</dbReference>
<evidence type="ECO:0000313" key="2">
    <source>
        <dbReference type="EMBL" id="USW55876.1"/>
    </source>
</evidence>
<gene>
    <name evidence="2" type="ORF">Slin15195_G091950</name>
</gene>
<sequence>MVKFISIIASLLGLTALSMACKRVDCCYSNTCPGDVLNDCKAKCCSATKREEWRNGFKGDFYFGVACAT</sequence>
<evidence type="ECO:0000313" key="3">
    <source>
        <dbReference type="Proteomes" id="UP001056384"/>
    </source>
</evidence>
<reference evidence="2" key="1">
    <citation type="submission" date="2022-06" db="EMBL/GenBank/DDBJ databases">
        <title>Complete genome sequences of two strains of the flax pathogen Septoria linicola.</title>
        <authorList>
            <person name="Lapalu N."/>
            <person name="Simon A."/>
            <person name="Demenou B."/>
            <person name="Paumier D."/>
            <person name="Guillot M.-P."/>
            <person name="Gout L."/>
            <person name="Valade R."/>
        </authorList>
    </citation>
    <scope>NUCLEOTIDE SEQUENCE</scope>
    <source>
        <strain evidence="2">SE15195</strain>
    </source>
</reference>
<keyword evidence="3" id="KW-1185">Reference proteome</keyword>
<keyword evidence="1" id="KW-0732">Signal</keyword>